<gene>
    <name evidence="5" type="ORF">D7M11_13115</name>
</gene>
<evidence type="ECO:0000256" key="1">
    <source>
        <dbReference type="SAM" id="MobiDB-lite"/>
    </source>
</evidence>
<dbReference type="AlphaFoldDB" id="A0A3B0CHR6"/>
<dbReference type="PANTHER" id="PTHR40047">
    <property type="entry name" value="UPF0703 PROTEIN YCGQ"/>
    <property type="match status" value="1"/>
</dbReference>
<dbReference type="EMBL" id="RBAH01000008">
    <property type="protein sequence ID" value="RKN84421.1"/>
    <property type="molecule type" value="Genomic_DNA"/>
</dbReference>
<feature type="region of interest" description="Disordered" evidence="1">
    <location>
        <begin position="151"/>
        <end position="179"/>
    </location>
</feature>
<organism evidence="5 6">
    <name type="scientific">Paenibacillus ginsengarvi</name>
    <dbReference type="NCBI Taxonomy" id="400777"/>
    <lineage>
        <taxon>Bacteria</taxon>
        <taxon>Bacillati</taxon>
        <taxon>Bacillota</taxon>
        <taxon>Bacilli</taxon>
        <taxon>Bacillales</taxon>
        <taxon>Paenibacillaceae</taxon>
        <taxon>Paenibacillus</taxon>
    </lineage>
</organism>
<reference evidence="5 6" key="1">
    <citation type="journal article" date="2007" name="Int. J. Syst. Evol. Microbiol.">
        <title>Paenibacillus ginsengarvi sp. nov., isolated from soil from ginseng cultivation.</title>
        <authorList>
            <person name="Yoon M.H."/>
            <person name="Ten L.N."/>
            <person name="Im W.T."/>
        </authorList>
    </citation>
    <scope>NUCLEOTIDE SEQUENCE [LARGE SCALE GENOMIC DNA]</scope>
    <source>
        <strain evidence="5 6">KCTC 13059</strain>
    </source>
</reference>
<dbReference type="OrthoDB" id="9770408at2"/>
<accession>A0A3B0CHR6</accession>
<dbReference type="InterPro" id="IPR048447">
    <property type="entry name" value="DUF1980_C"/>
</dbReference>
<protein>
    <submittedName>
        <fullName evidence="5">TIGR03943 family protein</fullName>
    </submittedName>
</protein>
<dbReference type="NCBIfam" id="TIGR03943">
    <property type="entry name" value="TIGR03943 family putative permease subunit"/>
    <property type="match status" value="1"/>
</dbReference>
<feature type="domain" description="DUF1980" evidence="3">
    <location>
        <begin position="13"/>
        <end position="121"/>
    </location>
</feature>
<evidence type="ECO:0000259" key="3">
    <source>
        <dbReference type="Pfam" id="PF09323"/>
    </source>
</evidence>
<feature type="transmembrane region" description="Helical" evidence="2">
    <location>
        <begin position="12"/>
        <end position="30"/>
    </location>
</feature>
<keyword evidence="2" id="KW-1133">Transmembrane helix</keyword>
<dbReference type="RefSeq" id="WP_120747677.1">
    <property type="nucleotide sequence ID" value="NZ_RBAH01000008.1"/>
</dbReference>
<feature type="compositionally biased region" description="Low complexity" evidence="1">
    <location>
        <begin position="151"/>
        <end position="175"/>
    </location>
</feature>
<dbReference type="InterPro" id="IPR048493">
    <property type="entry name" value="DUF1980_N"/>
</dbReference>
<feature type="domain" description="DUF1980" evidence="4">
    <location>
        <begin position="190"/>
        <end position="326"/>
    </location>
</feature>
<dbReference type="Pfam" id="PF21537">
    <property type="entry name" value="DUF1980_C"/>
    <property type="match status" value="1"/>
</dbReference>
<feature type="transmembrane region" description="Helical" evidence="2">
    <location>
        <begin position="85"/>
        <end position="105"/>
    </location>
</feature>
<feature type="transmembrane region" description="Helical" evidence="2">
    <location>
        <begin position="42"/>
        <end position="65"/>
    </location>
</feature>
<keyword evidence="2" id="KW-0812">Transmembrane</keyword>
<keyword evidence="6" id="KW-1185">Reference proteome</keyword>
<dbReference type="Pfam" id="PF09323">
    <property type="entry name" value="DUF1980"/>
    <property type="match status" value="1"/>
</dbReference>
<evidence type="ECO:0000259" key="4">
    <source>
        <dbReference type="Pfam" id="PF21537"/>
    </source>
</evidence>
<name>A0A3B0CHR6_9BACL</name>
<comment type="caution">
    <text evidence="5">The sequence shown here is derived from an EMBL/GenBank/DDBJ whole genome shotgun (WGS) entry which is preliminary data.</text>
</comment>
<sequence length="334" mass="36587">MQTERSLAVHYVLRAAIMGGFCAYIVYLVQNDRLVYYIAPRMHLYVKLAALALFAIAIHQAYMAFRSVFDKPESCDCNHEPPRSFLGNIVVYGLFLVPLALGFLLPDQLMGSRVVSMKGMNLTTAEAGKPNVPVQTTAGVKADNTQAAGASESSLSAGAGQAASTTGSSTNSASTDRQASADVPLDELFKSDGFNDGYTKLAKKLYKQDVIALPEKGFMEILTTIDMFLDPFLGKQIEISGFVYREEGMKPNQFVVSRLAMQCCSADASPYGILVESPSAASFPVDTWVRISGTLGKTKYDDYDYMLLNAKQIEKIQPPKTPYVYPDYDYLDQA</sequence>
<evidence type="ECO:0000313" key="6">
    <source>
        <dbReference type="Proteomes" id="UP000282311"/>
    </source>
</evidence>
<keyword evidence="2" id="KW-0472">Membrane</keyword>
<dbReference type="InterPro" id="IPR015402">
    <property type="entry name" value="DUF1980"/>
</dbReference>
<proteinExistence type="predicted"/>
<dbReference type="InterPro" id="IPR052955">
    <property type="entry name" value="UPF0703_membrane_permease"/>
</dbReference>
<dbReference type="PANTHER" id="PTHR40047:SF1">
    <property type="entry name" value="UPF0703 PROTEIN YCGQ"/>
    <property type="match status" value="1"/>
</dbReference>
<dbReference type="Proteomes" id="UP000282311">
    <property type="component" value="Unassembled WGS sequence"/>
</dbReference>
<evidence type="ECO:0000256" key="2">
    <source>
        <dbReference type="SAM" id="Phobius"/>
    </source>
</evidence>
<evidence type="ECO:0000313" key="5">
    <source>
        <dbReference type="EMBL" id="RKN84421.1"/>
    </source>
</evidence>